<evidence type="ECO:0000259" key="2">
    <source>
        <dbReference type="Pfam" id="PF05970"/>
    </source>
</evidence>
<accession>A0A6P7SNS4</accession>
<keyword evidence="1" id="KW-0067">ATP-binding</keyword>
<keyword evidence="4" id="KW-1185">Reference proteome</keyword>
<evidence type="ECO:0000313" key="5">
    <source>
        <dbReference type="RefSeq" id="XP_029639526.1"/>
    </source>
</evidence>
<gene>
    <name evidence="5" type="primary">LOC115214467</name>
</gene>
<comment type="cofactor">
    <cofactor evidence="1">
        <name>Mg(2+)</name>
        <dbReference type="ChEBI" id="CHEBI:18420"/>
    </cofactor>
</comment>
<evidence type="ECO:0000313" key="4">
    <source>
        <dbReference type="Proteomes" id="UP000515154"/>
    </source>
</evidence>
<keyword evidence="1" id="KW-0378">Hydrolase</keyword>
<feature type="domain" description="DNA helicase Pif1-like DEAD-box helicase" evidence="2">
    <location>
        <begin position="3"/>
        <end position="116"/>
    </location>
</feature>
<dbReference type="Gene3D" id="3.40.50.300">
    <property type="entry name" value="P-loop containing nucleotide triphosphate hydrolases"/>
    <property type="match status" value="1"/>
</dbReference>
<dbReference type="GO" id="GO:0016787">
    <property type="term" value="F:hydrolase activity"/>
    <property type="evidence" value="ECO:0007669"/>
    <property type="project" value="UniProtKB-KW"/>
</dbReference>
<keyword evidence="1" id="KW-0547">Nucleotide-binding</keyword>
<feature type="domain" description="DNA helicase Pif1-like 2B" evidence="3">
    <location>
        <begin position="204"/>
        <end position="249"/>
    </location>
</feature>
<dbReference type="PANTHER" id="PTHR10492">
    <property type="match status" value="1"/>
</dbReference>
<dbReference type="AlphaFoldDB" id="A0A6P7SNS4"/>
<dbReference type="Pfam" id="PF05970">
    <property type="entry name" value="PIF1"/>
    <property type="match status" value="1"/>
</dbReference>
<keyword evidence="1" id="KW-0347">Helicase</keyword>
<comment type="catalytic activity">
    <reaction evidence="1">
        <text>ATP + H2O = ADP + phosphate + H(+)</text>
        <dbReference type="Rhea" id="RHEA:13065"/>
        <dbReference type="ChEBI" id="CHEBI:15377"/>
        <dbReference type="ChEBI" id="CHEBI:15378"/>
        <dbReference type="ChEBI" id="CHEBI:30616"/>
        <dbReference type="ChEBI" id="CHEBI:43474"/>
        <dbReference type="ChEBI" id="CHEBI:456216"/>
        <dbReference type="EC" id="5.6.2.3"/>
    </reaction>
</comment>
<dbReference type="GO" id="GO:0043139">
    <property type="term" value="F:5'-3' DNA helicase activity"/>
    <property type="evidence" value="ECO:0007669"/>
    <property type="project" value="UniProtKB-EC"/>
</dbReference>
<dbReference type="EC" id="5.6.2.3" evidence="1"/>
<reference evidence="5" key="1">
    <citation type="submission" date="2025-08" db="UniProtKB">
        <authorList>
            <consortium name="RefSeq"/>
        </authorList>
    </citation>
    <scope>IDENTIFICATION</scope>
</reference>
<dbReference type="SUPFAM" id="SSF52540">
    <property type="entry name" value="P-loop containing nucleoside triphosphate hydrolases"/>
    <property type="match status" value="1"/>
</dbReference>
<proteinExistence type="inferred from homology"/>
<dbReference type="GO" id="GO:0006281">
    <property type="term" value="P:DNA repair"/>
    <property type="evidence" value="ECO:0007669"/>
    <property type="project" value="UniProtKB-KW"/>
</dbReference>
<dbReference type="KEGG" id="osn:115214467"/>
<protein>
    <recommendedName>
        <fullName evidence="1">ATP-dependent DNA helicase</fullName>
        <ecNumber evidence="1">5.6.2.3</ecNumber>
    </recommendedName>
</protein>
<organism evidence="4 5">
    <name type="scientific">Octopus sinensis</name>
    <name type="common">East Asian common octopus</name>
    <dbReference type="NCBI Taxonomy" id="2607531"/>
    <lineage>
        <taxon>Eukaryota</taxon>
        <taxon>Metazoa</taxon>
        <taxon>Spiralia</taxon>
        <taxon>Lophotrochozoa</taxon>
        <taxon>Mollusca</taxon>
        <taxon>Cephalopoda</taxon>
        <taxon>Coleoidea</taxon>
        <taxon>Octopodiformes</taxon>
        <taxon>Octopoda</taxon>
        <taxon>Incirrata</taxon>
        <taxon>Octopodidae</taxon>
        <taxon>Octopus</taxon>
    </lineage>
</organism>
<dbReference type="Proteomes" id="UP000515154">
    <property type="component" value="Linkage group LG7"/>
</dbReference>
<dbReference type="GO" id="GO:0006310">
    <property type="term" value="P:DNA recombination"/>
    <property type="evidence" value="ECO:0007669"/>
    <property type="project" value="UniProtKB-KW"/>
</dbReference>
<dbReference type="Pfam" id="PF21530">
    <property type="entry name" value="Pif1_2B_dom"/>
    <property type="match status" value="1"/>
</dbReference>
<dbReference type="PANTHER" id="PTHR10492:SF57">
    <property type="entry name" value="ATP-DEPENDENT DNA HELICASE"/>
    <property type="match status" value="1"/>
</dbReference>
<name>A0A6P7SNS4_9MOLL</name>
<dbReference type="InterPro" id="IPR027417">
    <property type="entry name" value="P-loop_NTPase"/>
</dbReference>
<dbReference type="GO" id="GO:0005524">
    <property type="term" value="F:ATP binding"/>
    <property type="evidence" value="ECO:0007669"/>
    <property type="project" value="UniProtKB-KW"/>
</dbReference>
<dbReference type="InterPro" id="IPR049163">
    <property type="entry name" value="Pif1-like_2B_dom"/>
</dbReference>
<keyword evidence="1" id="KW-0233">DNA recombination</keyword>
<keyword evidence="1" id="KW-0234">DNA repair</keyword>
<evidence type="ECO:0000256" key="1">
    <source>
        <dbReference type="RuleBase" id="RU363044"/>
    </source>
</evidence>
<sequence length="356" mass="39294">MGNLLTECSLINWDEATMSHKVAFEALDRSLQDLRRNMRVMGGVTVLLAGDFQQTLPVIPQGTRADEVNASIKSSYLWHHIEKLHLTTNMRVHVHGNESTATFSAQLLDIGNGTAAGDTDGFIHLPFGNFVPTVDDLMSSVFPDIANQSLDTTCLQGRAILVPHNKTVDAINNKLLDLLPGEKLSFKSIDMHENLDDMTVFRTEFPNSQMPAGLLPHELHLKVGMPIMLLWNLDTPIMCNGTRMIIKKLYSQVLQATILNGSAAGQDVLIAPMSLTPSDTIYKFKRLQFPIKLSFAMTINKAQGQSLQMVGLNLTEQMFSHGQLYIGCSCVGRPQSLCICASEGKTRNVAYNEALH</sequence>
<dbReference type="InterPro" id="IPR010285">
    <property type="entry name" value="DNA_helicase_pif1-like_DEAD"/>
</dbReference>
<dbReference type="GO" id="GO:0000723">
    <property type="term" value="P:telomere maintenance"/>
    <property type="evidence" value="ECO:0007669"/>
    <property type="project" value="InterPro"/>
</dbReference>
<comment type="similarity">
    <text evidence="1">Belongs to the helicase family.</text>
</comment>
<evidence type="ECO:0000259" key="3">
    <source>
        <dbReference type="Pfam" id="PF21530"/>
    </source>
</evidence>
<keyword evidence="1" id="KW-0227">DNA damage</keyword>
<dbReference type="RefSeq" id="XP_029639526.1">
    <property type="nucleotide sequence ID" value="XM_029783666.1"/>
</dbReference>